<dbReference type="GO" id="GO:0030276">
    <property type="term" value="F:clathrin binding"/>
    <property type="evidence" value="ECO:0007669"/>
    <property type="project" value="TreeGrafter"/>
</dbReference>
<dbReference type="Proteomes" id="UP000237105">
    <property type="component" value="Unassembled WGS sequence"/>
</dbReference>
<evidence type="ECO:0000313" key="3">
    <source>
        <dbReference type="Proteomes" id="UP000237105"/>
    </source>
</evidence>
<dbReference type="SUPFAM" id="SSF46565">
    <property type="entry name" value="Chaperone J-domain"/>
    <property type="match status" value="1"/>
</dbReference>
<dbReference type="InterPro" id="IPR001623">
    <property type="entry name" value="DnaJ_domain"/>
</dbReference>
<feature type="region of interest" description="Disordered" evidence="1">
    <location>
        <begin position="280"/>
        <end position="321"/>
    </location>
</feature>
<evidence type="ECO:0000256" key="1">
    <source>
        <dbReference type="SAM" id="MobiDB-lite"/>
    </source>
</evidence>
<sequence>MDESWRMPMSASHPSRRRSTEQASVYAESSETFDPEDFADVFGGPPRSVYWRKLSGDFAGAASNSFYDEIFRPPGNLKSGEIGRRGLPAFRIPGGSNLGFYGDVFGSDRHGEDERRSRERSRPNSKAKSKSKSTSSSVLSSEEMSPLRPVIGDHVAFSDLASKLRPINVPCRSSSTTLNHAEETASRRQGTNIPTFFYGHRPSFVEPQYVETENINNWNTLGRSSSQYFGFSRRVSSPETISLEPDSYPSVKISLDDVELNSPGSSAVSSLCHDGCTNQAKSETREYHVATEEDDDEEEEEEEEVDNQVEEEDDNEDDDDEVMSSYVIEIGSDHREGTSDNAIGIDEAIAWAKEKFQTHSSSEKDLDIREKEDKGSAKVVGGRPNVRDFVQEQMDKKHGIVQSPKLEMRLQDENIRLWSGGKETDIRLLLSTLHYILWPNSGWSAMSLTSLIESSQVKKAYQKARLCLHPDKLQQRGVTLPQKYVADKAFSILQDAWASFISQDVCFTG</sequence>
<feature type="compositionally biased region" description="Basic and acidic residues" evidence="1">
    <location>
        <begin position="282"/>
        <end position="291"/>
    </location>
</feature>
<dbReference type="GO" id="GO:0072318">
    <property type="term" value="P:clathrin coat disassembly"/>
    <property type="evidence" value="ECO:0007669"/>
    <property type="project" value="TreeGrafter"/>
</dbReference>
<accession>A0A2P5DHE7</accession>
<dbReference type="STRING" id="3476.A0A2P5DHE7"/>
<proteinExistence type="predicted"/>
<organism evidence="2 3">
    <name type="scientific">Parasponia andersonii</name>
    <name type="common">Sponia andersonii</name>
    <dbReference type="NCBI Taxonomy" id="3476"/>
    <lineage>
        <taxon>Eukaryota</taxon>
        <taxon>Viridiplantae</taxon>
        <taxon>Streptophyta</taxon>
        <taxon>Embryophyta</taxon>
        <taxon>Tracheophyta</taxon>
        <taxon>Spermatophyta</taxon>
        <taxon>Magnoliopsida</taxon>
        <taxon>eudicotyledons</taxon>
        <taxon>Gunneridae</taxon>
        <taxon>Pentapetalae</taxon>
        <taxon>rosids</taxon>
        <taxon>fabids</taxon>
        <taxon>Rosales</taxon>
        <taxon>Cannabaceae</taxon>
        <taxon>Parasponia</taxon>
    </lineage>
</organism>
<feature type="compositionally biased region" description="Low complexity" evidence="1">
    <location>
        <begin position="132"/>
        <end position="141"/>
    </location>
</feature>
<dbReference type="InterPro" id="IPR036869">
    <property type="entry name" value="J_dom_sf"/>
</dbReference>
<comment type="caution">
    <text evidence="2">The sequence shown here is derived from an EMBL/GenBank/DDBJ whole genome shotgun (WGS) entry which is preliminary data.</text>
</comment>
<dbReference type="GO" id="GO:0031982">
    <property type="term" value="C:vesicle"/>
    <property type="evidence" value="ECO:0007669"/>
    <property type="project" value="TreeGrafter"/>
</dbReference>
<feature type="region of interest" description="Disordered" evidence="1">
    <location>
        <begin position="107"/>
        <end position="145"/>
    </location>
</feature>
<name>A0A2P5DHE7_PARAD</name>
<dbReference type="GO" id="GO:0005737">
    <property type="term" value="C:cytoplasm"/>
    <property type="evidence" value="ECO:0007669"/>
    <property type="project" value="TreeGrafter"/>
</dbReference>
<keyword evidence="3" id="KW-1185">Reference proteome</keyword>
<dbReference type="CDD" id="cd06257">
    <property type="entry name" value="DnaJ"/>
    <property type="match status" value="1"/>
</dbReference>
<reference evidence="3" key="1">
    <citation type="submission" date="2016-06" db="EMBL/GenBank/DDBJ databases">
        <title>Parallel loss of symbiosis genes in relatives of nitrogen-fixing non-legume Parasponia.</title>
        <authorList>
            <person name="Van Velzen R."/>
            <person name="Holmer R."/>
            <person name="Bu F."/>
            <person name="Rutten L."/>
            <person name="Van Zeijl A."/>
            <person name="Liu W."/>
            <person name="Santuari L."/>
            <person name="Cao Q."/>
            <person name="Sharma T."/>
            <person name="Shen D."/>
            <person name="Roswanjaya Y."/>
            <person name="Wardhani T."/>
            <person name="Kalhor M.S."/>
            <person name="Jansen J."/>
            <person name="Van den Hoogen J."/>
            <person name="Gungor B."/>
            <person name="Hartog M."/>
            <person name="Hontelez J."/>
            <person name="Verver J."/>
            <person name="Yang W.-C."/>
            <person name="Schijlen E."/>
            <person name="Repin R."/>
            <person name="Schilthuizen M."/>
            <person name="Schranz E."/>
            <person name="Heidstra R."/>
            <person name="Miyata K."/>
            <person name="Fedorova E."/>
            <person name="Kohlen W."/>
            <person name="Bisseling T."/>
            <person name="Smit S."/>
            <person name="Geurts R."/>
        </authorList>
    </citation>
    <scope>NUCLEOTIDE SEQUENCE [LARGE SCALE GENOMIC DNA]</scope>
    <source>
        <strain evidence="3">cv. WU1-14</strain>
    </source>
</reference>
<evidence type="ECO:0000313" key="2">
    <source>
        <dbReference type="EMBL" id="PON72707.1"/>
    </source>
</evidence>
<feature type="compositionally biased region" description="Basic and acidic residues" evidence="1">
    <location>
        <begin position="107"/>
        <end position="122"/>
    </location>
</feature>
<dbReference type="PANTHER" id="PTHR23172:SF69">
    <property type="entry name" value="CHAPERONE DNAJ-DOMAIN SUPERFAMILY PROTEIN"/>
    <property type="match status" value="1"/>
</dbReference>
<dbReference type="Gene3D" id="1.10.287.110">
    <property type="entry name" value="DnaJ domain"/>
    <property type="match status" value="1"/>
</dbReference>
<dbReference type="EMBL" id="JXTB01000038">
    <property type="protein sequence ID" value="PON72707.1"/>
    <property type="molecule type" value="Genomic_DNA"/>
</dbReference>
<feature type="region of interest" description="Disordered" evidence="1">
    <location>
        <begin position="1"/>
        <end position="24"/>
    </location>
</feature>
<feature type="compositionally biased region" description="Acidic residues" evidence="1">
    <location>
        <begin position="292"/>
        <end position="321"/>
    </location>
</feature>
<dbReference type="GO" id="GO:0072583">
    <property type="term" value="P:clathrin-dependent endocytosis"/>
    <property type="evidence" value="ECO:0007669"/>
    <property type="project" value="TreeGrafter"/>
</dbReference>
<dbReference type="OrthoDB" id="1717591at2759"/>
<dbReference type="AlphaFoldDB" id="A0A2P5DHE7"/>
<protein>
    <submittedName>
        <fullName evidence="2">DnaJ domain containing protein</fullName>
    </submittedName>
</protein>
<feature type="compositionally biased region" description="Basic and acidic residues" evidence="1">
    <location>
        <begin position="360"/>
        <end position="376"/>
    </location>
</feature>
<gene>
    <name evidence="2" type="ORF">PanWU01x14_064730</name>
</gene>
<dbReference type="FunFam" id="1.10.287.110:FF:000043">
    <property type="entry name" value="J-domain protein required for chloroplast accumulation response 1"/>
    <property type="match status" value="1"/>
</dbReference>
<feature type="region of interest" description="Disordered" evidence="1">
    <location>
        <begin position="360"/>
        <end position="382"/>
    </location>
</feature>
<dbReference type="PANTHER" id="PTHR23172">
    <property type="entry name" value="AUXILIN/CYCLIN G-ASSOCIATED KINASE-RELATED"/>
    <property type="match status" value="1"/>
</dbReference>